<evidence type="ECO:0000313" key="3">
    <source>
        <dbReference type="Proteomes" id="UP000241346"/>
    </source>
</evidence>
<keyword evidence="1" id="KW-0472">Membrane</keyword>
<dbReference type="RefSeq" id="WP_107296526.1">
    <property type="nucleotide sequence ID" value="NZ_PYMB01000001.1"/>
</dbReference>
<accession>A0A2T3NK74</accession>
<keyword evidence="1" id="KW-0812">Transmembrane</keyword>
<dbReference type="EMBL" id="PYMB01000001">
    <property type="protein sequence ID" value="PSW15907.1"/>
    <property type="molecule type" value="Genomic_DNA"/>
</dbReference>
<evidence type="ECO:0000313" key="2">
    <source>
        <dbReference type="EMBL" id="PSW15907.1"/>
    </source>
</evidence>
<feature type="transmembrane region" description="Helical" evidence="1">
    <location>
        <begin position="17"/>
        <end position="35"/>
    </location>
</feature>
<organism evidence="2 3">
    <name type="scientific">Photobacterium rosenbergii</name>
    <dbReference type="NCBI Taxonomy" id="294936"/>
    <lineage>
        <taxon>Bacteria</taxon>
        <taxon>Pseudomonadati</taxon>
        <taxon>Pseudomonadota</taxon>
        <taxon>Gammaproteobacteria</taxon>
        <taxon>Vibrionales</taxon>
        <taxon>Vibrionaceae</taxon>
        <taxon>Photobacterium</taxon>
    </lineage>
</organism>
<proteinExistence type="predicted"/>
<keyword evidence="1" id="KW-1133">Transmembrane helix</keyword>
<comment type="caution">
    <text evidence="2">The sequence shown here is derived from an EMBL/GenBank/DDBJ whole genome shotgun (WGS) entry which is preliminary data.</text>
</comment>
<evidence type="ECO:0000256" key="1">
    <source>
        <dbReference type="SAM" id="Phobius"/>
    </source>
</evidence>
<gene>
    <name evidence="2" type="ORF">C9J01_02535</name>
</gene>
<dbReference type="InterPro" id="IPR046160">
    <property type="entry name" value="DUF6162"/>
</dbReference>
<dbReference type="AlphaFoldDB" id="A0A2T3NK74"/>
<reference evidence="2 3" key="1">
    <citation type="submission" date="2018-03" db="EMBL/GenBank/DDBJ databases">
        <title>Whole genome sequencing of Histamine producing bacteria.</title>
        <authorList>
            <person name="Butler K."/>
        </authorList>
    </citation>
    <scope>NUCLEOTIDE SEQUENCE [LARGE SCALE GENOMIC DNA]</scope>
    <source>
        <strain evidence="2 3">DSM 19138</strain>
    </source>
</reference>
<name>A0A2T3NK74_9GAMM</name>
<dbReference type="Pfam" id="PF19659">
    <property type="entry name" value="DUF6162"/>
    <property type="match status" value="1"/>
</dbReference>
<sequence>MITESVKADDGGTEGKWVALAIAVILVIAFFALPYHQAGKVEDKLESYQVSINEIPSSQLAMIAELRLAHEEIRNVFQDNLDSALVSEQVISNSHWPLVDELESFWLAPFIKDKSWQHKGRHLWEMVAEGVYLGVPQELGPNQENTAIVLISTEIEPIIWFKSTSVEKAIETPSSFTSSALAEFGWSQVSFPDSKHRHSH</sequence>
<dbReference type="Proteomes" id="UP000241346">
    <property type="component" value="Unassembled WGS sequence"/>
</dbReference>
<dbReference type="OrthoDB" id="95459at2"/>
<protein>
    <submittedName>
        <fullName evidence="2">Uncharacterized protein</fullName>
    </submittedName>
</protein>